<accession>A0A844YSB8</accession>
<dbReference type="Pfam" id="PF06904">
    <property type="entry name" value="Extensin-like_C"/>
    <property type="match status" value="1"/>
</dbReference>
<evidence type="ECO:0000313" key="3">
    <source>
        <dbReference type="Proteomes" id="UP000466966"/>
    </source>
</evidence>
<protein>
    <submittedName>
        <fullName evidence="2">Extensin</fullName>
    </submittedName>
</protein>
<gene>
    <name evidence="2" type="ORF">GRI99_06275</name>
</gene>
<sequence length="235" mass="24632">MKNLALLLAATGLLSACTVVPETTARRDSGSAQVASAPAPRGPALTQRPLAVRPEAAQCLTQLDQAGAQFTPVNDAYFGNGCSTVGTVQLAALSGDNARLGVSNIGPVQCGVGTAFAAWARYGVDRAARQILGSPLARIETFGSYSCRTVAGSQRMSAHATAGAIDISGFVLEDGRRIVISQDWNNGTAAEKQFLRTVQQSACRRFDTVLGPAYNAAHHDHFHVEGVLEGNSFCR</sequence>
<feature type="domain" description="Extensin-like C-terminal" evidence="1">
    <location>
        <begin position="58"/>
        <end position="235"/>
    </location>
</feature>
<name>A0A844YSB8_9SPHN</name>
<proteinExistence type="predicted"/>
<comment type="caution">
    <text evidence="2">The sequence shown here is derived from an EMBL/GenBank/DDBJ whole genome shotgun (WGS) entry which is preliminary data.</text>
</comment>
<reference evidence="2 3" key="1">
    <citation type="submission" date="2019-12" db="EMBL/GenBank/DDBJ databases">
        <title>Genomic-based taxomic classification of the family Erythrobacteraceae.</title>
        <authorList>
            <person name="Xu L."/>
        </authorList>
    </citation>
    <scope>NUCLEOTIDE SEQUENCE [LARGE SCALE GENOMIC DNA]</scope>
    <source>
        <strain evidence="2 3">M0322</strain>
    </source>
</reference>
<dbReference type="AlphaFoldDB" id="A0A844YSB8"/>
<dbReference type="InterPro" id="IPR009683">
    <property type="entry name" value="Extensin-like_C"/>
</dbReference>
<dbReference type="Proteomes" id="UP000466966">
    <property type="component" value="Unassembled WGS sequence"/>
</dbReference>
<organism evidence="2 3">
    <name type="scientific">Alteraurantiacibacter buctensis</name>
    <dbReference type="NCBI Taxonomy" id="1503981"/>
    <lineage>
        <taxon>Bacteria</taxon>
        <taxon>Pseudomonadati</taxon>
        <taxon>Pseudomonadota</taxon>
        <taxon>Alphaproteobacteria</taxon>
        <taxon>Sphingomonadales</taxon>
        <taxon>Erythrobacteraceae</taxon>
        <taxon>Alteraurantiacibacter</taxon>
    </lineage>
</organism>
<dbReference type="RefSeq" id="WP_160771179.1">
    <property type="nucleotide sequence ID" value="NZ_WTYV01000002.1"/>
</dbReference>
<dbReference type="EMBL" id="WTYV01000002">
    <property type="protein sequence ID" value="MXO71245.1"/>
    <property type="molecule type" value="Genomic_DNA"/>
</dbReference>
<dbReference type="PROSITE" id="PS51257">
    <property type="entry name" value="PROKAR_LIPOPROTEIN"/>
    <property type="match status" value="1"/>
</dbReference>
<dbReference type="OrthoDB" id="9809788at2"/>
<evidence type="ECO:0000313" key="2">
    <source>
        <dbReference type="EMBL" id="MXO71245.1"/>
    </source>
</evidence>
<evidence type="ECO:0000259" key="1">
    <source>
        <dbReference type="Pfam" id="PF06904"/>
    </source>
</evidence>
<keyword evidence="3" id="KW-1185">Reference proteome</keyword>